<sequence length="473" mass="51973">MSELLFENIETVSSLIQNKKLSPVELTELSINRIKEHDPTLNAFITLMEEEAINQARTLEKEIYDGKVRGFLHGIPISVKDLLQTKGIRTTGGSKVFEDWIPNKDATSVQKMKDAGAVIIGKANLHEFAMGATTENPHYGSAKNPWNIKKIPGGSSGGSAIATATGMVFGSIGTDTAGSVRLPAAMCGTVGFKPTYGLVSRYGSFTFSWSLDHVGPMTRTVKDSAAMLEVMMGHDPLDHSSIKKSCSVQLNEPLKDLKGIKLGFYQDYMFSGIDPRVKRVIEKAFNQLELLGAEIVPIDLPGIQEALEGLKVIAQTEVLSFHNPILKNHSHLYGDDLKFRFKYGQDQLASAYLTAQRTRNEFIGRTLEQMKGIDALIGPTNVQPPFDIGTMVPEQAISNMFTLGKTPLANILGFPALSVACGFTEDELPVGLQIIGKPLCDKRVLEIGDCYETSQQWVQALKTNIRYFNAYQH</sequence>
<dbReference type="SUPFAM" id="SSF75304">
    <property type="entry name" value="Amidase signature (AS) enzymes"/>
    <property type="match status" value="1"/>
</dbReference>
<dbReference type="Pfam" id="PF01425">
    <property type="entry name" value="Amidase"/>
    <property type="match status" value="1"/>
</dbReference>
<dbReference type="Gene3D" id="3.90.1300.10">
    <property type="entry name" value="Amidase signature (AS) domain"/>
    <property type="match status" value="1"/>
</dbReference>
<evidence type="ECO:0000259" key="2">
    <source>
        <dbReference type="Pfam" id="PF01425"/>
    </source>
</evidence>
<dbReference type="EMBL" id="FUYJ01000002">
    <property type="protein sequence ID" value="SKA94532.1"/>
    <property type="molecule type" value="Genomic_DNA"/>
</dbReference>
<accession>A0A1T4XY85</accession>
<dbReference type="InterPro" id="IPR036928">
    <property type="entry name" value="AS_sf"/>
</dbReference>
<proteinExistence type="inferred from homology"/>
<dbReference type="PANTHER" id="PTHR11895:SF7">
    <property type="entry name" value="GLUTAMYL-TRNA(GLN) AMIDOTRANSFERASE SUBUNIT A, MITOCHONDRIAL"/>
    <property type="match status" value="1"/>
</dbReference>
<evidence type="ECO:0000256" key="1">
    <source>
        <dbReference type="ARBA" id="ARBA00009199"/>
    </source>
</evidence>
<organism evidence="3 4">
    <name type="scientific">Sporosarcina newyorkensis</name>
    <dbReference type="NCBI Taxonomy" id="759851"/>
    <lineage>
        <taxon>Bacteria</taxon>
        <taxon>Bacillati</taxon>
        <taxon>Bacillota</taxon>
        <taxon>Bacilli</taxon>
        <taxon>Bacillales</taxon>
        <taxon>Caryophanaceae</taxon>
        <taxon>Sporosarcina</taxon>
    </lineage>
</organism>
<keyword evidence="3" id="KW-0808">Transferase</keyword>
<comment type="similarity">
    <text evidence="1">Belongs to the amidase family.</text>
</comment>
<dbReference type="GO" id="GO:0016740">
    <property type="term" value="F:transferase activity"/>
    <property type="evidence" value="ECO:0007669"/>
    <property type="project" value="UniProtKB-KW"/>
</dbReference>
<gene>
    <name evidence="3" type="ORF">SAMN04244570_1434</name>
</gene>
<dbReference type="Proteomes" id="UP000190042">
    <property type="component" value="Unassembled WGS sequence"/>
</dbReference>
<dbReference type="RefSeq" id="WP_078817088.1">
    <property type="nucleotide sequence ID" value="NZ_FUYJ01000002.1"/>
</dbReference>
<dbReference type="PANTHER" id="PTHR11895">
    <property type="entry name" value="TRANSAMIDASE"/>
    <property type="match status" value="1"/>
</dbReference>
<dbReference type="InterPro" id="IPR000120">
    <property type="entry name" value="Amidase"/>
</dbReference>
<dbReference type="InterPro" id="IPR023631">
    <property type="entry name" value="Amidase_dom"/>
</dbReference>
<name>A0A1T4XY85_9BACL</name>
<evidence type="ECO:0000313" key="4">
    <source>
        <dbReference type="Proteomes" id="UP000190042"/>
    </source>
</evidence>
<reference evidence="4" key="1">
    <citation type="submission" date="2017-02" db="EMBL/GenBank/DDBJ databases">
        <authorList>
            <person name="Varghese N."/>
            <person name="Submissions S."/>
        </authorList>
    </citation>
    <scope>NUCLEOTIDE SEQUENCE [LARGE SCALE GENOMIC DNA]</scope>
    <source>
        <strain evidence="4">DSM 23966</strain>
    </source>
</reference>
<evidence type="ECO:0000313" key="3">
    <source>
        <dbReference type="EMBL" id="SKA94532.1"/>
    </source>
</evidence>
<dbReference type="AlphaFoldDB" id="A0A1T4XY85"/>
<protein>
    <submittedName>
        <fullName evidence="3">Aspartyl-tRNA(Asn)/glutamyl-tRNA(Gln) amidotransferase subunit A</fullName>
    </submittedName>
</protein>
<keyword evidence="4" id="KW-1185">Reference proteome</keyword>
<feature type="domain" description="Amidase" evidence="2">
    <location>
        <begin position="25"/>
        <end position="445"/>
    </location>
</feature>